<comment type="caution">
    <text evidence="1">The sequence shown here is derived from an EMBL/GenBank/DDBJ whole genome shotgun (WGS) entry which is preliminary data.</text>
</comment>
<accession>A0ABQ6FZ32</accession>
<dbReference type="RefSeq" id="WP_338255274.1">
    <property type="nucleotide sequence ID" value="NZ_BSRI01000002.1"/>
</dbReference>
<sequence length="78" mass="8700">MTVTLSWYVPPTGNHPYSLLIQRQASTQPEVDLTIQSTSEACQRMRSGSLHFQGVMDEDRRFTPSPAARGSCNMATRV</sequence>
<protein>
    <submittedName>
        <fullName evidence="1">Uncharacterized protein</fullName>
    </submittedName>
</protein>
<dbReference type="EMBL" id="BSRI01000002">
    <property type="protein sequence ID" value="GLV58881.1"/>
    <property type="molecule type" value="Genomic_DNA"/>
</dbReference>
<organism evidence="1 2">
    <name type="scientific">Dictyobacter halimunensis</name>
    <dbReference type="NCBI Taxonomy" id="3026934"/>
    <lineage>
        <taxon>Bacteria</taxon>
        <taxon>Bacillati</taxon>
        <taxon>Chloroflexota</taxon>
        <taxon>Ktedonobacteria</taxon>
        <taxon>Ktedonobacterales</taxon>
        <taxon>Dictyobacteraceae</taxon>
        <taxon>Dictyobacter</taxon>
    </lineage>
</organism>
<proteinExistence type="predicted"/>
<name>A0ABQ6FZ32_9CHLR</name>
<gene>
    <name evidence="1" type="ORF">KDH_57090</name>
</gene>
<keyword evidence="2" id="KW-1185">Reference proteome</keyword>
<dbReference type="Proteomes" id="UP001344906">
    <property type="component" value="Unassembled WGS sequence"/>
</dbReference>
<evidence type="ECO:0000313" key="1">
    <source>
        <dbReference type="EMBL" id="GLV58881.1"/>
    </source>
</evidence>
<reference evidence="1 2" key="1">
    <citation type="submission" date="2023-02" db="EMBL/GenBank/DDBJ databases">
        <title>Dictyobacter halimunensis sp. nov., a new member of the class Ktedonobacteria from forest soil in a geothermal area.</title>
        <authorList>
            <person name="Rachmania M.K."/>
            <person name="Ningsih F."/>
            <person name="Sakai Y."/>
            <person name="Yabe S."/>
            <person name="Yokota A."/>
            <person name="Sjamsuridzal W."/>
        </authorList>
    </citation>
    <scope>NUCLEOTIDE SEQUENCE [LARGE SCALE GENOMIC DNA]</scope>
    <source>
        <strain evidence="1 2">S3.2.2.5</strain>
    </source>
</reference>
<evidence type="ECO:0000313" key="2">
    <source>
        <dbReference type="Proteomes" id="UP001344906"/>
    </source>
</evidence>